<evidence type="ECO:0000256" key="1">
    <source>
        <dbReference type="SAM" id="Phobius"/>
    </source>
</evidence>
<reference evidence="2 3" key="1">
    <citation type="journal article" date="2018" name="Nat. Ecol. Evol.">
        <title>Shark genomes provide insights into elasmobranch evolution and the origin of vertebrates.</title>
        <authorList>
            <person name="Hara Y"/>
            <person name="Yamaguchi K"/>
            <person name="Onimaru K"/>
            <person name="Kadota M"/>
            <person name="Koyanagi M"/>
            <person name="Keeley SD"/>
            <person name="Tatsumi K"/>
            <person name="Tanaka K"/>
            <person name="Motone F"/>
            <person name="Kageyama Y"/>
            <person name="Nozu R"/>
            <person name="Adachi N"/>
            <person name="Nishimura O"/>
            <person name="Nakagawa R"/>
            <person name="Tanegashima C"/>
            <person name="Kiyatake I"/>
            <person name="Matsumoto R"/>
            <person name="Murakumo K"/>
            <person name="Nishida K"/>
            <person name="Terakita A"/>
            <person name="Kuratani S"/>
            <person name="Sato K"/>
            <person name="Hyodo S Kuraku.S."/>
        </authorList>
    </citation>
    <scope>NUCLEOTIDE SEQUENCE [LARGE SCALE GENOMIC DNA]</scope>
</reference>
<dbReference type="STRING" id="137246.A0A401TGZ1"/>
<accession>A0A401TGZ1</accession>
<keyword evidence="1" id="KW-0472">Membrane</keyword>
<sequence length="160" mass="18392">MMFYITAGSQLNLPTQFVQHILANLSGQATNLTEEECRNVDKRPQQDRDLYDFLWIQGWPRENATEPEAYCLRSPVWLVRAISPAFELKDWASAEYSTWTESRWKGINARIFLVASKKLEIITLLTGIGVLLLSLILIYFINNKANILFTCSQEHSGTTY</sequence>
<dbReference type="EMBL" id="BEZZ01064740">
    <property type="protein sequence ID" value="GCC41907.1"/>
    <property type="molecule type" value="Genomic_DNA"/>
</dbReference>
<dbReference type="PANTHER" id="PTHR21092">
    <property type="entry name" value="NICASTRIN"/>
    <property type="match status" value="1"/>
</dbReference>
<dbReference type="InterPro" id="IPR008710">
    <property type="entry name" value="Nicastrin"/>
</dbReference>
<keyword evidence="1" id="KW-1133">Transmembrane helix</keyword>
<dbReference type="PANTHER" id="PTHR21092:SF0">
    <property type="entry name" value="NICASTRIN"/>
    <property type="match status" value="1"/>
</dbReference>
<dbReference type="AlphaFoldDB" id="A0A401TGZ1"/>
<feature type="transmembrane region" description="Helical" evidence="1">
    <location>
        <begin position="121"/>
        <end position="141"/>
    </location>
</feature>
<comment type="caution">
    <text evidence="2">The sequence shown here is derived from an EMBL/GenBank/DDBJ whole genome shotgun (WGS) entry which is preliminary data.</text>
</comment>
<dbReference type="GO" id="GO:0005886">
    <property type="term" value="C:plasma membrane"/>
    <property type="evidence" value="ECO:0007669"/>
    <property type="project" value="TreeGrafter"/>
</dbReference>
<dbReference type="Proteomes" id="UP000287033">
    <property type="component" value="Unassembled WGS sequence"/>
</dbReference>
<dbReference type="OMA" id="WASAEYS"/>
<evidence type="ECO:0000313" key="3">
    <source>
        <dbReference type="Proteomes" id="UP000287033"/>
    </source>
</evidence>
<evidence type="ECO:0000313" key="2">
    <source>
        <dbReference type="EMBL" id="GCC41907.1"/>
    </source>
</evidence>
<gene>
    <name evidence="2" type="ORF">chiPu_0025750</name>
</gene>
<dbReference type="GO" id="GO:0007220">
    <property type="term" value="P:Notch receptor processing"/>
    <property type="evidence" value="ECO:0007669"/>
    <property type="project" value="TreeGrafter"/>
</dbReference>
<protein>
    <submittedName>
        <fullName evidence="2">Uncharacterized protein</fullName>
    </submittedName>
</protein>
<dbReference type="GO" id="GO:0016485">
    <property type="term" value="P:protein processing"/>
    <property type="evidence" value="ECO:0007669"/>
    <property type="project" value="InterPro"/>
</dbReference>
<organism evidence="2 3">
    <name type="scientific">Chiloscyllium punctatum</name>
    <name type="common">Brownbanded bambooshark</name>
    <name type="synonym">Hemiscyllium punctatum</name>
    <dbReference type="NCBI Taxonomy" id="137246"/>
    <lineage>
        <taxon>Eukaryota</taxon>
        <taxon>Metazoa</taxon>
        <taxon>Chordata</taxon>
        <taxon>Craniata</taxon>
        <taxon>Vertebrata</taxon>
        <taxon>Chondrichthyes</taxon>
        <taxon>Elasmobranchii</taxon>
        <taxon>Galeomorphii</taxon>
        <taxon>Galeoidea</taxon>
        <taxon>Orectolobiformes</taxon>
        <taxon>Hemiscylliidae</taxon>
        <taxon>Chiloscyllium</taxon>
    </lineage>
</organism>
<dbReference type="OrthoDB" id="755951at2759"/>
<keyword evidence="1" id="KW-0812">Transmembrane</keyword>
<name>A0A401TGZ1_CHIPU</name>
<keyword evidence="3" id="KW-1185">Reference proteome</keyword>
<proteinExistence type="predicted"/>